<dbReference type="InterPro" id="IPR024096">
    <property type="entry name" value="NO_sig/Golgi_transp_ligand-bd"/>
</dbReference>
<name>A0A1Y5T9F7_9RHOB</name>
<organism evidence="2 3">
    <name type="scientific">Pseudoruegeria aquimaris</name>
    <dbReference type="NCBI Taxonomy" id="393663"/>
    <lineage>
        <taxon>Bacteria</taxon>
        <taxon>Pseudomonadati</taxon>
        <taxon>Pseudomonadota</taxon>
        <taxon>Alphaproteobacteria</taxon>
        <taxon>Rhodobacterales</taxon>
        <taxon>Roseobacteraceae</taxon>
        <taxon>Pseudoruegeria</taxon>
    </lineage>
</organism>
<evidence type="ECO:0000313" key="3">
    <source>
        <dbReference type="Proteomes" id="UP000193409"/>
    </source>
</evidence>
<sequence>MHGLINRSIEIFLKERHGAELWQAVAQEAQVPDGSFEAMLRYEDGVTARVLAAAASRLSRSEAELLEDLGIFLVTSERTRVVRRLLRYGGVSYREFLYSLDDLRDRVWLAVPELEMPRFELQREGETGFHLICESPVPGMGHVTVGVLRALADDYGALVLLDESHGEDGRSDITVHLLNSTHAAGRRFSLAGEPA</sequence>
<dbReference type="Proteomes" id="UP000193409">
    <property type="component" value="Unassembled WGS sequence"/>
</dbReference>
<dbReference type="GO" id="GO:0020037">
    <property type="term" value="F:heme binding"/>
    <property type="evidence" value="ECO:0007669"/>
    <property type="project" value="InterPro"/>
</dbReference>
<dbReference type="AlphaFoldDB" id="A0A1Y5T9F7"/>
<dbReference type="SUPFAM" id="SSF111126">
    <property type="entry name" value="Ligand-binding domain in the NO signalling and Golgi transport"/>
    <property type="match status" value="1"/>
</dbReference>
<dbReference type="PANTHER" id="PTHR45655">
    <property type="entry name" value="GUANYLATE CYCLASE SOLUBLE SUBUNIT BETA-2"/>
    <property type="match status" value="1"/>
</dbReference>
<dbReference type="InterPro" id="IPR038158">
    <property type="entry name" value="H-NOX_domain_sf"/>
</dbReference>
<keyword evidence="3" id="KW-1185">Reference proteome</keyword>
<accession>A0A1Y5T9F7</accession>
<dbReference type="RefSeq" id="WP_085869505.1">
    <property type="nucleotide sequence ID" value="NZ_FWFQ01000024.1"/>
</dbReference>
<evidence type="ECO:0000313" key="2">
    <source>
        <dbReference type="EMBL" id="SLN56986.1"/>
    </source>
</evidence>
<proteinExistence type="predicted"/>
<feature type="domain" description="Heme NO-binding" evidence="1">
    <location>
        <begin position="2"/>
        <end position="156"/>
    </location>
</feature>
<dbReference type="InterPro" id="IPR011644">
    <property type="entry name" value="Heme_NO-bd"/>
</dbReference>
<protein>
    <submittedName>
        <fullName evidence="2">Heme NO binding protein</fullName>
    </submittedName>
</protein>
<dbReference type="Gene3D" id="3.90.1520.10">
    <property type="entry name" value="H-NOX domain"/>
    <property type="match status" value="1"/>
</dbReference>
<evidence type="ECO:0000259" key="1">
    <source>
        <dbReference type="Pfam" id="PF07700"/>
    </source>
</evidence>
<dbReference type="EMBL" id="FWFQ01000024">
    <property type="protein sequence ID" value="SLN56986.1"/>
    <property type="molecule type" value="Genomic_DNA"/>
</dbReference>
<dbReference type="OrthoDB" id="981203at2"/>
<dbReference type="PANTHER" id="PTHR45655:SF13">
    <property type="entry name" value="SOLUBLE GUANYLATE CYCLASE GCY-32-RELATED"/>
    <property type="match status" value="1"/>
</dbReference>
<reference evidence="2 3" key="1">
    <citation type="submission" date="2017-03" db="EMBL/GenBank/DDBJ databases">
        <authorList>
            <person name="Afonso C.L."/>
            <person name="Miller P.J."/>
            <person name="Scott M.A."/>
            <person name="Spackman E."/>
            <person name="Goraichik I."/>
            <person name="Dimitrov K.M."/>
            <person name="Suarez D.L."/>
            <person name="Swayne D.E."/>
        </authorList>
    </citation>
    <scope>NUCLEOTIDE SEQUENCE [LARGE SCALE GENOMIC DNA]</scope>
    <source>
        <strain evidence="2 3">CECT 7680</strain>
    </source>
</reference>
<gene>
    <name evidence="2" type="ORF">PSA7680_02970</name>
</gene>
<dbReference type="Pfam" id="PF07700">
    <property type="entry name" value="HNOB"/>
    <property type="match status" value="1"/>
</dbReference>